<proteinExistence type="predicted"/>
<accession>A0ABP5GKL0</accession>
<evidence type="ECO:0000259" key="1">
    <source>
        <dbReference type="Pfam" id="PF08940"/>
    </source>
</evidence>
<organism evidence="2 3">
    <name type="scientific">Catenulispora yoronensis</name>
    <dbReference type="NCBI Taxonomy" id="450799"/>
    <lineage>
        <taxon>Bacteria</taxon>
        <taxon>Bacillati</taxon>
        <taxon>Actinomycetota</taxon>
        <taxon>Actinomycetes</taxon>
        <taxon>Catenulisporales</taxon>
        <taxon>Catenulisporaceae</taxon>
        <taxon>Catenulispora</taxon>
    </lineage>
</organism>
<dbReference type="Proteomes" id="UP001500751">
    <property type="component" value="Unassembled WGS sequence"/>
</dbReference>
<dbReference type="RefSeq" id="WP_344668963.1">
    <property type="nucleotide sequence ID" value="NZ_BAAAQN010000041.1"/>
</dbReference>
<gene>
    <name evidence="2" type="ORF">GCM10009839_59280</name>
</gene>
<evidence type="ECO:0000313" key="2">
    <source>
        <dbReference type="EMBL" id="GAA2046806.1"/>
    </source>
</evidence>
<dbReference type="Pfam" id="PF08940">
    <property type="entry name" value="DUF1918"/>
    <property type="match status" value="1"/>
</dbReference>
<dbReference type="InterPro" id="IPR015035">
    <property type="entry name" value="DUF1918"/>
</dbReference>
<protein>
    <recommendedName>
        <fullName evidence="1">DUF1918 domain-containing protein</fullName>
    </recommendedName>
</protein>
<dbReference type="Gene3D" id="2.30.30.440">
    <property type="entry name" value="Domain of unknown function DUF1918"/>
    <property type="match status" value="1"/>
</dbReference>
<comment type="caution">
    <text evidence="2">The sequence shown here is derived from an EMBL/GenBank/DDBJ whole genome shotgun (WGS) entry which is preliminary data.</text>
</comment>
<dbReference type="SUPFAM" id="SSF50118">
    <property type="entry name" value="Cell growth inhibitor/plasmid maintenance toxic component"/>
    <property type="match status" value="1"/>
</dbReference>
<keyword evidence="3" id="KW-1185">Reference proteome</keyword>
<dbReference type="EMBL" id="BAAAQN010000041">
    <property type="protein sequence ID" value="GAA2046806.1"/>
    <property type="molecule type" value="Genomic_DNA"/>
</dbReference>
<evidence type="ECO:0000313" key="3">
    <source>
        <dbReference type="Proteomes" id="UP001500751"/>
    </source>
</evidence>
<reference evidence="3" key="1">
    <citation type="journal article" date="2019" name="Int. J. Syst. Evol. Microbiol.">
        <title>The Global Catalogue of Microorganisms (GCM) 10K type strain sequencing project: providing services to taxonomists for standard genome sequencing and annotation.</title>
        <authorList>
            <consortium name="The Broad Institute Genomics Platform"/>
            <consortium name="The Broad Institute Genome Sequencing Center for Infectious Disease"/>
            <person name="Wu L."/>
            <person name="Ma J."/>
        </authorList>
    </citation>
    <scope>NUCLEOTIDE SEQUENCE [LARGE SCALE GENOMIC DNA]</scope>
    <source>
        <strain evidence="3">JCM 16014</strain>
    </source>
</reference>
<name>A0ABP5GKL0_9ACTN</name>
<feature type="domain" description="DUF1918" evidence="1">
    <location>
        <begin position="1"/>
        <end position="55"/>
    </location>
</feature>
<sequence>MKAQAGDRLRFRSAANGYGGAEILMVRGQERGDPPYLVRFDGGRVALVVPGPDAVLEPVPLADLDGEAAPSK</sequence>